<accession>A0AAP2G142</accession>
<sequence>MGIENKNKLESEQLVKVSKFKEVIKKTKPHKHAGYYELIFLSEGEGFHWVETENFQVKIPDLYFMKPGQVHHWQFTAVPKGYVVLFKEEFINKITDAPLWSLLNRLPSILRKSVKQEEWNSEIILQEMFAAYKSDSPLKNEMILGYLRVILAYLCNFEETESLTVPDHGGMFDQFQQLLTTHCPQYHQVNQFAEALGTTPQNLNRISRKHSGKSAGELITGQIILEAKRNILHSESNINEIADLLHFNDASYFIKFFKKHVGITPYQFRARHFTHQS</sequence>
<dbReference type="SUPFAM" id="SSF51215">
    <property type="entry name" value="Regulatory protein AraC"/>
    <property type="match status" value="1"/>
</dbReference>
<organism evidence="5 6">
    <name type="scientific">Litoribacter ruber</name>
    <dbReference type="NCBI Taxonomy" id="702568"/>
    <lineage>
        <taxon>Bacteria</taxon>
        <taxon>Pseudomonadati</taxon>
        <taxon>Bacteroidota</taxon>
        <taxon>Cytophagia</taxon>
        <taxon>Cytophagales</taxon>
        <taxon>Cyclobacteriaceae</taxon>
        <taxon>Litoribacter</taxon>
    </lineage>
</organism>
<dbReference type="Pfam" id="PF12833">
    <property type="entry name" value="HTH_18"/>
    <property type="match status" value="1"/>
</dbReference>
<dbReference type="PROSITE" id="PS01124">
    <property type="entry name" value="HTH_ARAC_FAMILY_2"/>
    <property type="match status" value="1"/>
</dbReference>
<protein>
    <submittedName>
        <fullName evidence="5">Helix-turn-helix domain-containing protein</fullName>
    </submittedName>
</protein>
<dbReference type="GO" id="GO:0003700">
    <property type="term" value="F:DNA-binding transcription factor activity"/>
    <property type="evidence" value="ECO:0007669"/>
    <property type="project" value="InterPro"/>
</dbReference>
<dbReference type="PANTHER" id="PTHR43280:SF32">
    <property type="entry name" value="TRANSCRIPTIONAL REGULATORY PROTEIN"/>
    <property type="match status" value="1"/>
</dbReference>
<evidence type="ECO:0000259" key="4">
    <source>
        <dbReference type="PROSITE" id="PS01124"/>
    </source>
</evidence>
<dbReference type="SUPFAM" id="SSF46689">
    <property type="entry name" value="Homeodomain-like"/>
    <property type="match status" value="1"/>
</dbReference>
<dbReference type="InterPro" id="IPR020449">
    <property type="entry name" value="Tscrpt_reg_AraC-type_HTH"/>
</dbReference>
<dbReference type="RefSeq" id="WP_213944864.1">
    <property type="nucleotide sequence ID" value="NZ_JAHCMY010000003.1"/>
</dbReference>
<keyword evidence="2" id="KW-0238">DNA-binding</keyword>
<evidence type="ECO:0000256" key="3">
    <source>
        <dbReference type="ARBA" id="ARBA00023163"/>
    </source>
</evidence>
<dbReference type="InterPro" id="IPR003313">
    <property type="entry name" value="AraC-bd"/>
</dbReference>
<dbReference type="Gene3D" id="2.60.120.10">
    <property type="entry name" value="Jelly Rolls"/>
    <property type="match status" value="1"/>
</dbReference>
<gene>
    <name evidence="5" type="ORF">KI659_08220</name>
</gene>
<evidence type="ECO:0000256" key="1">
    <source>
        <dbReference type="ARBA" id="ARBA00023015"/>
    </source>
</evidence>
<dbReference type="InterPro" id="IPR037923">
    <property type="entry name" value="HTH-like"/>
</dbReference>
<dbReference type="PRINTS" id="PR00032">
    <property type="entry name" value="HTHARAC"/>
</dbReference>
<evidence type="ECO:0000313" key="6">
    <source>
        <dbReference type="Proteomes" id="UP001319104"/>
    </source>
</evidence>
<dbReference type="GO" id="GO:0043565">
    <property type="term" value="F:sequence-specific DNA binding"/>
    <property type="evidence" value="ECO:0007669"/>
    <property type="project" value="InterPro"/>
</dbReference>
<dbReference type="InterPro" id="IPR009057">
    <property type="entry name" value="Homeodomain-like_sf"/>
</dbReference>
<dbReference type="Pfam" id="PF02311">
    <property type="entry name" value="AraC_binding"/>
    <property type="match status" value="1"/>
</dbReference>
<proteinExistence type="predicted"/>
<dbReference type="InterPro" id="IPR014710">
    <property type="entry name" value="RmlC-like_jellyroll"/>
</dbReference>
<keyword evidence="1" id="KW-0805">Transcription regulation</keyword>
<dbReference type="Gene3D" id="1.10.10.60">
    <property type="entry name" value="Homeodomain-like"/>
    <property type="match status" value="1"/>
</dbReference>
<dbReference type="PANTHER" id="PTHR43280">
    <property type="entry name" value="ARAC-FAMILY TRANSCRIPTIONAL REGULATOR"/>
    <property type="match status" value="1"/>
</dbReference>
<dbReference type="InterPro" id="IPR018060">
    <property type="entry name" value="HTH_AraC"/>
</dbReference>
<feature type="domain" description="HTH araC/xylS-type" evidence="4">
    <location>
        <begin position="173"/>
        <end position="271"/>
    </location>
</feature>
<evidence type="ECO:0000313" key="5">
    <source>
        <dbReference type="EMBL" id="MBS9523999.1"/>
    </source>
</evidence>
<dbReference type="AlphaFoldDB" id="A0AAP2G142"/>
<keyword evidence="3" id="KW-0804">Transcription</keyword>
<name>A0AAP2G142_9BACT</name>
<dbReference type="SMART" id="SM00342">
    <property type="entry name" value="HTH_ARAC"/>
    <property type="match status" value="1"/>
</dbReference>
<keyword evidence="6" id="KW-1185">Reference proteome</keyword>
<dbReference type="Proteomes" id="UP001319104">
    <property type="component" value="Unassembled WGS sequence"/>
</dbReference>
<comment type="caution">
    <text evidence="5">The sequence shown here is derived from an EMBL/GenBank/DDBJ whole genome shotgun (WGS) entry which is preliminary data.</text>
</comment>
<dbReference type="EMBL" id="JAHCMY010000003">
    <property type="protein sequence ID" value="MBS9523999.1"/>
    <property type="molecule type" value="Genomic_DNA"/>
</dbReference>
<evidence type="ECO:0000256" key="2">
    <source>
        <dbReference type="ARBA" id="ARBA00023125"/>
    </source>
</evidence>
<reference evidence="5 6" key="1">
    <citation type="submission" date="2021-05" db="EMBL/GenBank/DDBJ databases">
        <authorList>
            <person name="Zhang Z.D."/>
            <person name="Osman G."/>
        </authorList>
    </citation>
    <scope>NUCLEOTIDE SEQUENCE [LARGE SCALE GENOMIC DNA]</scope>
    <source>
        <strain evidence="5 6">KCTC 32217</strain>
    </source>
</reference>